<organism evidence="1 2">
    <name type="scientific">Amaricoccus solimangrovi</name>
    <dbReference type="NCBI Taxonomy" id="2589815"/>
    <lineage>
        <taxon>Bacteria</taxon>
        <taxon>Pseudomonadati</taxon>
        <taxon>Pseudomonadota</taxon>
        <taxon>Alphaproteobacteria</taxon>
        <taxon>Rhodobacterales</taxon>
        <taxon>Paracoccaceae</taxon>
        <taxon>Amaricoccus</taxon>
    </lineage>
</organism>
<dbReference type="OrthoDB" id="2988872at2"/>
<dbReference type="EMBL" id="VFRP01000003">
    <property type="protein sequence ID" value="TPE52593.1"/>
    <property type="molecule type" value="Genomic_DNA"/>
</dbReference>
<sequence>MAFHTGKNGAVKIGAGTSAAVAAVQSWSLDEQAETVKGWGMGDAFTTSETLMRSWSGSVECYLDPEDAAQTSLAVGATVALALYPHATASGATYYSGNAVITGRPISASKGDFVSITFNFEGQGALTTDTVA</sequence>
<accession>A0A501WS82</accession>
<name>A0A501WS82_9RHOB</name>
<dbReference type="AlphaFoldDB" id="A0A501WS82"/>
<dbReference type="RefSeq" id="WP_140453076.1">
    <property type="nucleotide sequence ID" value="NZ_VFRP01000003.1"/>
</dbReference>
<protein>
    <recommendedName>
        <fullName evidence="3">Phage tail protein</fullName>
    </recommendedName>
</protein>
<proteinExistence type="predicted"/>
<comment type="caution">
    <text evidence="1">The sequence shown here is derived from an EMBL/GenBank/DDBJ whole genome shotgun (WGS) entry which is preliminary data.</text>
</comment>
<dbReference type="Proteomes" id="UP000319255">
    <property type="component" value="Unassembled WGS sequence"/>
</dbReference>
<evidence type="ECO:0000313" key="2">
    <source>
        <dbReference type="Proteomes" id="UP000319255"/>
    </source>
</evidence>
<evidence type="ECO:0008006" key="3">
    <source>
        <dbReference type="Google" id="ProtNLM"/>
    </source>
</evidence>
<gene>
    <name evidence="1" type="ORF">FJM51_05285</name>
</gene>
<keyword evidence="2" id="KW-1185">Reference proteome</keyword>
<evidence type="ECO:0000313" key="1">
    <source>
        <dbReference type="EMBL" id="TPE52593.1"/>
    </source>
</evidence>
<reference evidence="1 2" key="1">
    <citation type="submission" date="2019-06" db="EMBL/GenBank/DDBJ databases">
        <title>A novel bacterium of genus Amaricoccus, isolated from marine sediment.</title>
        <authorList>
            <person name="Huang H."/>
            <person name="Mo K."/>
            <person name="Hu Y."/>
        </authorList>
    </citation>
    <scope>NUCLEOTIDE SEQUENCE [LARGE SCALE GENOMIC DNA]</scope>
    <source>
        <strain evidence="1 2">HB172011</strain>
    </source>
</reference>